<feature type="domain" description="NACHT" evidence="2">
    <location>
        <begin position="1"/>
        <end position="151"/>
    </location>
</feature>
<reference evidence="3 4" key="1">
    <citation type="submission" date="2015-04" db="EMBL/GenBank/DDBJ databases">
        <title>Complete genome sequence of Schizopora paradoxa KUC8140, a cosmopolitan wood degrader in East Asia.</title>
        <authorList>
            <consortium name="DOE Joint Genome Institute"/>
            <person name="Min B."/>
            <person name="Park H."/>
            <person name="Jang Y."/>
            <person name="Kim J.-J."/>
            <person name="Kim K.H."/>
            <person name="Pangilinan J."/>
            <person name="Lipzen A."/>
            <person name="Riley R."/>
            <person name="Grigoriev I.V."/>
            <person name="Spatafora J.W."/>
            <person name="Choi I.-G."/>
        </authorList>
    </citation>
    <scope>NUCLEOTIDE SEQUENCE [LARGE SCALE GENOMIC DNA]</scope>
    <source>
        <strain evidence="3 4">KUC8140</strain>
    </source>
</reference>
<dbReference type="PANTHER" id="PTHR10039">
    <property type="entry name" value="AMELOGENIN"/>
    <property type="match status" value="1"/>
</dbReference>
<dbReference type="PANTHER" id="PTHR10039:SF17">
    <property type="entry name" value="FUNGAL STAND N-TERMINAL GOODBYE DOMAIN-CONTAINING PROTEIN-RELATED"/>
    <property type="match status" value="1"/>
</dbReference>
<dbReference type="InterPro" id="IPR007111">
    <property type="entry name" value="NACHT_NTPase"/>
</dbReference>
<organism evidence="3 4">
    <name type="scientific">Schizopora paradoxa</name>
    <dbReference type="NCBI Taxonomy" id="27342"/>
    <lineage>
        <taxon>Eukaryota</taxon>
        <taxon>Fungi</taxon>
        <taxon>Dikarya</taxon>
        <taxon>Basidiomycota</taxon>
        <taxon>Agaricomycotina</taxon>
        <taxon>Agaricomycetes</taxon>
        <taxon>Hymenochaetales</taxon>
        <taxon>Schizoporaceae</taxon>
        <taxon>Schizopora</taxon>
    </lineage>
</organism>
<protein>
    <recommendedName>
        <fullName evidence="2">NACHT domain-containing protein</fullName>
    </recommendedName>
</protein>
<dbReference type="InterPro" id="IPR056884">
    <property type="entry name" value="NPHP3-like_N"/>
</dbReference>
<dbReference type="Proteomes" id="UP000053477">
    <property type="component" value="Unassembled WGS sequence"/>
</dbReference>
<dbReference type="InterPro" id="IPR027417">
    <property type="entry name" value="P-loop_NTPase"/>
</dbReference>
<dbReference type="STRING" id="27342.A0A0H2RBL3"/>
<sequence length="1085" mass="123843">MWLSGLAGTGKSTLAKTIATWADGRKFLGSSYFFSRDTVELSTSSLVIPTIAHNLSNFDKSLADYIWKKMIEDDNHIFYQEVTDQFKKLIEEPLRLTEIPDISRKHMLLIIDGLDECNNPRDVETIIRLFLDLLSPSHSVKHIRILLVSRPEKHICDALYADNQLRPLITRCTVEDFVDSSDIEQYLRHGLSRFGSDDWLSESDFKALVQSCGKLFIYASTVLGFIGGGRALRSPEEGLQIISAIKSGGASDEAPYKQLDDLYLCILLEAVGNDASASSKAMERFRKILGTIVLVRDHLGVGPLSKLIEEKEQHIWNTLKHLGSIFIVPHEEDLETPVKFFHPSLQDFLTDSNRCEDERFFIDAPNMEGYLFQRCTDVFIFQGLSGTIDDELIPVMRYVCEHWGYHLEKVPYTNAQAIKTVDHVIRCHLLKWFRFSRIICGSCNPLFECMKSAQNWVQCQWVKSGCVDERFDELLGTLDSVLRSSRCLDGIFKEHYEDTYDAARSKCGRKTRPAACHPGTRETILKEIKEWATDLNSTAPNLFLLYGSAMSGKSAIAMSIAEWADKKGILCSGYFFVRNFAHYSKEMWMTICTIAHDLALFDHSMRKVIVGSVEKSGFTGKSLFKHLIAEPLKRSDYQVPILLVIDGVEKCQEAAEFLSLFIHILESDNSRIRILMTTRPTLSISEVLERYKGRSQFANLDDIPDDIVQRDIVACLRHGLAHVHGAPDLPRLHEWPSRSDFDSLVDHSKNSFHYAKYALKFIGNSKARSPAKQLRNWVNGQFHDDSCLDLYPLWLADNAEYHDNLQVVAVVAVSLEPLSLLSLANILQLDIITLQTILRRVYPIIVLGADGHPKPIHPSLRQYLTNKTSEGPIKGNWEERQACLRCLEIMEEHLNCDFPMLPTGRDDSHDTVEVGTNAESGFSLRYACRYWAMHLPWDRGEAVYVLRKFNNFLQSYFLRWLYAMSLHQLVSDAASSMSIACRWSRSFETNIRESEYFKIRSDSLSARKRIFPYPLFLETIEYLDDARQYIENNHQAFAEYPLQVYQKVLDLPESSVVRQVYEAAAKLCLHSSKGTNRDDGLSRPS</sequence>
<evidence type="ECO:0000259" key="2">
    <source>
        <dbReference type="PROSITE" id="PS50837"/>
    </source>
</evidence>
<dbReference type="InParanoid" id="A0A0H2RBL3"/>
<dbReference type="EMBL" id="KQ086076">
    <property type="protein sequence ID" value="KLO08817.1"/>
    <property type="molecule type" value="Genomic_DNA"/>
</dbReference>
<dbReference type="SUPFAM" id="SSF52540">
    <property type="entry name" value="P-loop containing nucleoside triphosphate hydrolases"/>
    <property type="match status" value="2"/>
</dbReference>
<name>A0A0H2RBL3_9AGAM</name>
<gene>
    <name evidence="3" type="ORF">SCHPADRAFT_593283</name>
</gene>
<dbReference type="PROSITE" id="PS50837">
    <property type="entry name" value="NACHT"/>
    <property type="match status" value="1"/>
</dbReference>
<dbReference type="Gene3D" id="3.40.50.300">
    <property type="entry name" value="P-loop containing nucleotide triphosphate hydrolases"/>
    <property type="match status" value="2"/>
</dbReference>
<keyword evidence="1" id="KW-0677">Repeat</keyword>
<dbReference type="AlphaFoldDB" id="A0A0H2RBL3"/>
<dbReference type="OrthoDB" id="538223at2759"/>
<evidence type="ECO:0000313" key="3">
    <source>
        <dbReference type="EMBL" id="KLO08817.1"/>
    </source>
</evidence>
<accession>A0A0H2RBL3</accession>
<keyword evidence="4" id="KW-1185">Reference proteome</keyword>
<proteinExistence type="predicted"/>
<dbReference type="Pfam" id="PF24883">
    <property type="entry name" value="NPHP3_N"/>
    <property type="match status" value="2"/>
</dbReference>
<evidence type="ECO:0000313" key="4">
    <source>
        <dbReference type="Proteomes" id="UP000053477"/>
    </source>
</evidence>
<evidence type="ECO:0000256" key="1">
    <source>
        <dbReference type="ARBA" id="ARBA00022737"/>
    </source>
</evidence>